<gene>
    <name evidence="1" type="ORF">CulFRC58_1697</name>
</gene>
<evidence type="ECO:0000313" key="1">
    <source>
        <dbReference type="EMBL" id="AKN77551.1"/>
    </source>
</evidence>
<name>A0ABN4GVM3_CORUL</name>
<reference evidence="1 2" key="1">
    <citation type="journal article" date="2014" name="Int. J. Syst. Evol. Microbiol.">
        <title>Draft Genome Sequence of Corynebacterium ulcerans FRC58, Isolated from the Bronchitic Aspiration of a Patient in France.</title>
        <authorList>
            <person name="Silva Ado S."/>
            <person name="Barauna R.A."/>
            <person name="de Sa P.C."/>
            <person name="das Gracas D.A."/>
            <person name="Carneiro A.R."/>
            <person name="Thouvenin M."/>
            <person name="Azevedo V."/>
            <person name="Badell E."/>
            <person name="Guiso N."/>
            <person name="da Silva A.L."/>
            <person name="Ramos R.T."/>
        </authorList>
    </citation>
    <scope>NUCLEOTIDE SEQUENCE [LARGE SCALE GENOMIC DNA]</scope>
    <source>
        <strain evidence="1 2">FRC58</strain>
    </source>
</reference>
<dbReference type="RefSeq" id="WP_158408061.1">
    <property type="nucleotide sequence ID" value="NZ_CP011913.1"/>
</dbReference>
<proteinExistence type="predicted"/>
<sequence>MEIPKILNLAIRRHAAGKKISPSAFAELVQEGFITPSGEITPKGRRYLAFKSGGAE</sequence>
<keyword evidence="2" id="KW-1185">Reference proteome</keyword>
<protein>
    <submittedName>
        <fullName evidence="1">Uncharacterized protein</fullName>
    </submittedName>
</protein>
<dbReference type="Proteomes" id="UP000036185">
    <property type="component" value="Chromosome"/>
</dbReference>
<organism evidence="1 2">
    <name type="scientific">Corynebacterium ulcerans FRC58</name>
    <dbReference type="NCBI Taxonomy" id="1408268"/>
    <lineage>
        <taxon>Bacteria</taxon>
        <taxon>Bacillati</taxon>
        <taxon>Actinomycetota</taxon>
        <taxon>Actinomycetes</taxon>
        <taxon>Mycobacteriales</taxon>
        <taxon>Corynebacteriaceae</taxon>
        <taxon>Corynebacterium</taxon>
    </lineage>
</organism>
<evidence type="ECO:0000313" key="2">
    <source>
        <dbReference type="Proteomes" id="UP000036185"/>
    </source>
</evidence>
<accession>A0ABN4GVM3</accession>
<dbReference type="EMBL" id="CP011913">
    <property type="protein sequence ID" value="AKN77551.1"/>
    <property type="molecule type" value="Genomic_DNA"/>
</dbReference>